<evidence type="ECO:0000256" key="2">
    <source>
        <dbReference type="SAM" id="Phobius"/>
    </source>
</evidence>
<keyword evidence="2" id="KW-1133">Transmembrane helix</keyword>
<evidence type="ECO:0008006" key="5">
    <source>
        <dbReference type="Google" id="ProtNLM"/>
    </source>
</evidence>
<evidence type="ECO:0000313" key="3">
    <source>
        <dbReference type="EMBL" id="GEN26729.1"/>
    </source>
</evidence>
<gene>
    <name evidence="3" type="ORF">HVA01_03750</name>
</gene>
<dbReference type="NCBIfam" id="TIGR02523">
    <property type="entry name" value="type_IV_pilV"/>
    <property type="match status" value="1"/>
</dbReference>
<reference evidence="3 4" key="1">
    <citation type="submission" date="2019-07" db="EMBL/GenBank/DDBJ databases">
        <title>Whole genome shotgun sequence of Halomonas variabilis NBRC 102410.</title>
        <authorList>
            <person name="Hosoyama A."/>
            <person name="Uohara A."/>
            <person name="Ohji S."/>
            <person name="Ichikawa N."/>
        </authorList>
    </citation>
    <scope>NUCLEOTIDE SEQUENCE [LARGE SCALE GENOMIC DNA]</scope>
    <source>
        <strain evidence="3 4">NBRC 102410</strain>
    </source>
</reference>
<dbReference type="RefSeq" id="WP_146872815.1">
    <property type="nucleotide sequence ID" value="NZ_BJXV01000001.1"/>
</dbReference>
<dbReference type="AlphaFoldDB" id="A0A511UJG9"/>
<accession>A0A511UJG9</accession>
<dbReference type="OrthoDB" id="6194160at2"/>
<feature type="transmembrane region" description="Helical" evidence="2">
    <location>
        <begin position="12"/>
        <end position="33"/>
    </location>
</feature>
<keyword evidence="4" id="KW-1185">Reference proteome</keyword>
<dbReference type="InterPro" id="IPR013362">
    <property type="entry name" value="Pilus_4_PilV"/>
</dbReference>
<name>A0A511UJG9_9GAMM</name>
<dbReference type="PROSITE" id="PS00409">
    <property type="entry name" value="PROKAR_NTER_METHYL"/>
    <property type="match status" value="1"/>
</dbReference>
<evidence type="ECO:0000313" key="4">
    <source>
        <dbReference type="Proteomes" id="UP000321303"/>
    </source>
</evidence>
<proteinExistence type="predicted"/>
<evidence type="ECO:0000256" key="1">
    <source>
        <dbReference type="SAM" id="MobiDB-lite"/>
    </source>
</evidence>
<dbReference type="InterPro" id="IPR012902">
    <property type="entry name" value="N_methyl_site"/>
</dbReference>
<keyword evidence="2" id="KW-0812">Transmembrane</keyword>
<dbReference type="NCBIfam" id="TIGR02532">
    <property type="entry name" value="IV_pilin_GFxxxE"/>
    <property type="match status" value="1"/>
</dbReference>
<comment type="caution">
    <text evidence="3">The sequence shown here is derived from an EMBL/GenBank/DDBJ whole genome shotgun (WGS) entry which is preliminary data.</text>
</comment>
<dbReference type="Proteomes" id="UP000321303">
    <property type="component" value="Unassembled WGS sequence"/>
</dbReference>
<sequence length="146" mass="16351">MGQSRLRQRGFSLLEALIALLVLSIGLIGVAAMQLKALQSATAGYQRSVASVAAVDAQERLWAELAKDEVDSCVNINLEEFQERWKDDWFADSDSKPLRNENGGESSIERGRGEDECQFTVVVVLNNDENDQFDYTFRLPRLEAPQ</sequence>
<feature type="region of interest" description="Disordered" evidence="1">
    <location>
        <begin position="91"/>
        <end position="112"/>
    </location>
</feature>
<dbReference type="Pfam" id="PF07963">
    <property type="entry name" value="N_methyl"/>
    <property type="match status" value="1"/>
</dbReference>
<organism evidence="3 4">
    <name type="scientific">Halovibrio variabilis</name>
    <dbReference type="NCBI Taxonomy" id="31910"/>
    <lineage>
        <taxon>Bacteria</taxon>
        <taxon>Pseudomonadati</taxon>
        <taxon>Pseudomonadota</taxon>
        <taxon>Gammaproteobacteria</taxon>
        <taxon>Oceanospirillales</taxon>
        <taxon>Halomonadaceae</taxon>
        <taxon>Halovibrio</taxon>
    </lineage>
</organism>
<protein>
    <recommendedName>
        <fullName evidence="5">Type IV pilus modification protein PilV</fullName>
    </recommendedName>
</protein>
<dbReference type="EMBL" id="BJXV01000001">
    <property type="protein sequence ID" value="GEN26729.1"/>
    <property type="molecule type" value="Genomic_DNA"/>
</dbReference>
<keyword evidence="2" id="KW-0472">Membrane</keyword>